<evidence type="ECO:0000256" key="2">
    <source>
        <dbReference type="SAM" id="Phobius"/>
    </source>
</evidence>
<protein>
    <submittedName>
        <fullName evidence="4">TPR repeat-containing protein</fullName>
    </submittedName>
</protein>
<feature type="repeat" description="TPR" evidence="1">
    <location>
        <begin position="10"/>
        <end position="43"/>
    </location>
</feature>
<reference evidence="4 5" key="1">
    <citation type="journal article" date="2011" name="J. Bacteriol.">
        <title>Draft genome sequence of the anoxygenic filamentous phototrophic bacterium Oscillochloris trichoides subsp. DG-6.</title>
        <authorList>
            <person name="Kuznetsov B.B."/>
            <person name="Ivanovsky R.N."/>
            <person name="Keppen O.I."/>
            <person name="Sukhacheva M.V."/>
            <person name="Bumazhkin B.K."/>
            <person name="Patutina E.O."/>
            <person name="Beletsky A.V."/>
            <person name="Mardanov A.V."/>
            <person name="Baslerov R.V."/>
            <person name="Panteleeva A.N."/>
            <person name="Kolganova T.V."/>
            <person name="Ravin N.V."/>
            <person name="Skryabin K.G."/>
        </authorList>
    </citation>
    <scope>NUCLEOTIDE SEQUENCE [LARGE SCALE GENOMIC DNA]</scope>
    <source>
        <strain evidence="4 5">DG-6</strain>
    </source>
</reference>
<dbReference type="Gene3D" id="1.25.40.10">
    <property type="entry name" value="Tetratricopeptide repeat domain"/>
    <property type="match status" value="1"/>
</dbReference>
<keyword evidence="2" id="KW-0812">Transmembrane</keyword>
<dbReference type="Pfam" id="PF00643">
    <property type="entry name" value="zf-B_box"/>
    <property type="match status" value="1"/>
</dbReference>
<dbReference type="eggNOG" id="COG3063">
    <property type="taxonomic scope" value="Bacteria"/>
</dbReference>
<dbReference type="HOGENOM" id="CLU_969374_0_0_0"/>
<dbReference type="InterPro" id="IPR019734">
    <property type="entry name" value="TPR_rpt"/>
</dbReference>
<evidence type="ECO:0000259" key="3">
    <source>
        <dbReference type="Pfam" id="PF00643"/>
    </source>
</evidence>
<organism evidence="4 5">
    <name type="scientific">Oscillochloris trichoides DG-6</name>
    <dbReference type="NCBI Taxonomy" id="765420"/>
    <lineage>
        <taxon>Bacteria</taxon>
        <taxon>Bacillati</taxon>
        <taxon>Chloroflexota</taxon>
        <taxon>Chloroflexia</taxon>
        <taxon>Chloroflexales</taxon>
        <taxon>Chloroflexineae</taxon>
        <taxon>Oscillochloridaceae</taxon>
        <taxon>Oscillochloris</taxon>
    </lineage>
</organism>
<sequence>MAEFTTIGDAPALVQEGRAALMAGDTYAARQSFRHALELDPSSVEALVGMAGTVRAYREKRDYLVRALSIDPLHHAARAALNQVEARLAAGEVLAPTGIGGYESQPHVASEPLALPETSAVTLGFCMNHPNRETGLRCTSCDRPICADCVRPAVVGQLCPECARARRPVNYQVGASDLLISGAVALGFAFLMSIVAGFGLALIGFFSIFLSIILGPSAGELLVRLLERINRKRGRSIQIMVGVCYGLGALPVVIFFFNIALLIFTIAALATAVTRLR</sequence>
<accession>E1IDT1</accession>
<feature type="transmembrane region" description="Helical" evidence="2">
    <location>
        <begin position="174"/>
        <end position="196"/>
    </location>
</feature>
<dbReference type="SUPFAM" id="SSF48452">
    <property type="entry name" value="TPR-like"/>
    <property type="match status" value="1"/>
</dbReference>
<evidence type="ECO:0000256" key="1">
    <source>
        <dbReference type="PROSITE-ProRule" id="PRU00339"/>
    </source>
</evidence>
<evidence type="ECO:0000313" key="4">
    <source>
        <dbReference type="EMBL" id="EFO80652.1"/>
    </source>
</evidence>
<dbReference type="SUPFAM" id="SSF57845">
    <property type="entry name" value="B-box zinc-binding domain"/>
    <property type="match status" value="1"/>
</dbReference>
<dbReference type="EMBL" id="ADVR01000044">
    <property type="protein sequence ID" value="EFO80652.1"/>
    <property type="molecule type" value="Genomic_DNA"/>
</dbReference>
<feature type="domain" description="B box-type" evidence="3">
    <location>
        <begin position="125"/>
        <end position="150"/>
    </location>
</feature>
<dbReference type="InterPro" id="IPR011990">
    <property type="entry name" value="TPR-like_helical_dom_sf"/>
</dbReference>
<comment type="caution">
    <text evidence="4">The sequence shown here is derived from an EMBL/GenBank/DDBJ whole genome shotgun (WGS) entry which is preliminary data.</text>
</comment>
<dbReference type="InterPro" id="IPR000315">
    <property type="entry name" value="Znf_B-box"/>
</dbReference>
<proteinExistence type="predicted"/>
<keyword evidence="5" id="KW-1185">Reference proteome</keyword>
<name>E1IDT1_9CHLR</name>
<dbReference type="STRING" id="765420.OSCT_1482"/>
<feature type="transmembrane region" description="Helical" evidence="2">
    <location>
        <begin position="244"/>
        <end position="270"/>
    </location>
</feature>
<dbReference type="Proteomes" id="UP000054010">
    <property type="component" value="Unassembled WGS sequence"/>
</dbReference>
<dbReference type="AlphaFoldDB" id="E1IDT1"/>
<evidence type="ECO:0000313" key="5">
    <source>
        <dbReference type="Proteomes" id="UP000054010"/>
    </source>
</evidence>
<dbReference type="PROSITE" id="PS50005">
    <property type="entry name" value="TPR"/>
    <property type="match status" value="1"/>
</dbReference>
<gene>
    <name evidence="4" type="ORF">OSCT_1482</name>
</gene>
<keyword evidence="2" id="KW-0472">Membrane</keyword>
<keyword evidence="1" id="KW-0802">TPR repeat</keyword>
<dbReference type="GO" id="GO:0008270">
    <property type="term" value="F:zinc ion binding"/>
    <property type="evidence" value="ECO:0007669"/>
    <property type="project" value="InterPro"/>
</dbReference>
<feature type="transmembrane region" description="Helical" evidence="2">
    <location>
        <begin position="202"/>
        <end position="223"/>
    </location>
</feature>
<keyword evidence="2" id="KW-1133">Transmembrane helix</keyword>